<dbReference type="AlphaFoldDB" id="A0A1M6FYN9"/>
<organism evidence="1 2">
    <name type="scientific">Thermoclostridium caenicola</name>
    <dbReference type="NCBI Taxonomy" id="659425"/>
    <lineage>
        <taxon>Bacteria</taxon>
        <taxon>Bacillati</taxon>
        <taxon>Bacillota</taxon>
        <taxon>Clostridia</taxon>
        <taxon>Eubacteriales</taxon>
        <taxon>Oscillospiraceae</taxon>
        <taxon>Thermoclostridium</taxon>
    </lineage>
</organism>
<dbReference type="InterPro" id="IPR013367">
    <property type="entry name" value="Flagellar_put"/>
</dbReference>
<dbReference type="Pfam" id="PF12611">
    <property type="entry name" value="Flagellar_put"/>
    <property type="match status" value="1"/>
</dbReference>
<reference evidence="1 2" key="1">
    <citation type="submission" date="2016-11" db="EMBL/GenBank/DDBJ databases">
        <authorList>
            <person name="Varghese N."/>
            <person name="Submissions S."/>
        </authorList>
    </citation>
    <scope>NUCLEOTIDE SEQUENCE [LARGE SCALE GENOMIC DNA]</scope>
    <source>
        <strain evidence="1 2">DSM 19027</strain>
    </source>
</reference>
<protein>
    <submittedName>
        <fullName evidence="1">Flagellar operon protein</fullName>
    </submittedName>
</protein>
<evidence type="ECO:0000313" key="1">
    <source>
        <dbReference type="EMBL" id="SHJ02762.1"/>
    </source>
</evidence>
<keyword evidence="1" id="KW-0966">Cell projection</keyword>
<accession>A0A1M6FYN9</accession>
<dbReference type="EMBL" id="FQZP01000020">
    <property type="protein sequence ID" value="SHJ02762.1"/>
    <property type="molecule type" value="Genomic_DNA"/>
</dbReference>
<keyword evidence="1" id="KW-0969">Cilium</keyword>
<dbReference type="NCBIfam" id="TIGR02530">
    <property type="entry name" value="flg_new"/>
    <property type="match status" value="1"/>
</dbReference>
<dbReference type="RefSeq" id="WP_149678608.1">
    <property type="nucleotide sequence ID" value="NZ_DAONMB010000008.1"/>
</dbReference>
<name>A0A1M6FYN9_9FIRM</name>
<proteinExistence type="predicted"/>
<keyword evidence="1" id="KW-0282">Flagellum</keyword>
<sequence>MNINNRPVQSINQYLQTVQRPANERVKTQSESFSAILDQKLQESREVKISKHAALRLEARNIRLDGEKLERLKSAVDRAQAKGVRDSLVVMEDVAFLVNVPNRTVITAVKQSELKENVFTNIDGAVFT</sequence>
<evidence type="ECO:0000313" key="2">
    <source>
        <dbReference type="Proteomes" id="UP000324781"/>
    </source>
</evidence>
<gene>
    <name evidence="1" type="ORF">SAMN05444373_102012</name>
</gene>
<dbReference type="OrthoDB" id="165650at2"/>
<keyword evidence="2" id="KW-1185">Reference proteome</keyword>
<dbReference type="Proteomes" id="UP000324781">
    <property type="component" value="Unassembled WGS sequence"/>
</dbReference>